<protein>
    <submittedName>
        <fullName evidence="4">Uncharacterized protein</fullName>
    </submittedName>
</protein>
<evidence type="ECO:0000313" key="4">
    <source>
        <dbReference type="EMBL" id="PSM52637.1"/>
    </source>
</evidence>
<dbReference type="EMBL" id="PDHH01000002">
    <property type="protein sequence ID" value="PSM52637.1"/>
    <property type="molecule type" value="Genomic_DNA"/>
</dbReference>
<accession>A0A2P8R2B4</accession>
<dbReference type="AlphaFoldDB" id="A0A2P8R2B4"/>
<evidence type="ECO:0000256" key="2">
    <source>
        <dbReference type="ARBA" id="ARBA00023043"/>
    </source>
</evidence>
<dbReference type="Pfam" id="PF13637">
    <property type="entry name" value="Ank_4"/>
    <property type="match status" value="1"/>
</dbReference>
<dbReference type="Proteomes" id="UP000240535">
    <property type="component" value="Unassembled WGS sequence"/>
</dbReference>
<dbReference type="Pfam" id="PF12796">
    <property type="entry name" value="Ank_2"/>
    <property type="match status" value="1"/>
</dbReference>
<dbReference type="Gene3D" id="1.25.40.20">
    <property type="entry name" value="Ankyrin repeat-containing domain"/>
    <property type="match status" value="2"/>
</dbReference>
<comment type="caution">
    <text evidence="4">The sequence shown here is derived from an EMBL/GenBank/DDBJ whole genome shotgun (WGS) entry which is preliminary data.</text>
</comment>
<name>A0A2P8R2B4_9BACT</name>
<proteinExistence type="predicted"/>
<dbReference type="PANTHER" id="PTHR24198">
    <property type="entry name" value="ANKYRIN REPEAT AND PROTEIN KINASE DOMAIN-CONTAINING PROTEIN"/>
    <property type="match status" value="1"/>
</dbReference>
<evidence type="ECO:0000256" key="1">
    <source>
        <dbReference type="ARBA" id="ARBA00022737"/>
    </source>
</evidence>
<dbReference type="RefSeq" id="WP_106870323.1">
    <property type="nucleotide sequence ID" value="NZ_CP053841.1"/>
</dbReference>
<organism evidence="4 5">
    <name type="scientific">Campylobacter blaseri</name>
    <dbReference type="NCBI Taxonomy" id="2042961"/>
    <lineage>
        <taxon>Bacteria</taxon>
        <taxon>Pseudomonadati</taxon>
        <taxon>Campylobacterota</taxon>
        <taxon>Epsilonproteobacteria</taxon>
        <taxon>Campylobacterales</taxon>
        <taxon>Campylobacteraceae</taxon>
        <taxon>Campylobacter</taxon>
    </lineage>
</organism>
<sequence length="402" mass="45603">MKFIMVFLVSFTFLFSNVCDDIKDNVSSFFGEENNYKKVDKNLKCTQIMNTLKNLKDVSLQIRGVNIDCDGSYAIVYQKKFQFKILKALLAPEIYKKDLPDAETADEITNKNRDYFKIWSIKSLYNYNKFAEFNSLYQVAVPMLVDYYEYAFGYDEGSAIYFANRLANEYLNVAVGSHKGNILISDLDKNIINNTFDINLLLGYLYENHPSNLELDSALKTAILMKRDKEFVDVLLKWGANINSGYESALFFALNDLNMVTYLINKGANINYKNSFGKTPLFDAVELNNIELVNFLIDNGANVNSKIISNNEKMGIVSTIGDYTPFGLCGLAHTSKSLLMHAAKYSNLEIVKKLIELGARIDDVDDLGFNAADFAIMNDDKSILTYLHNIGLKENILFGEHL</sequence>
<dbReference type="PANTHER" id="PTHR24198:SF165">
    <property type="entry name" value="ANKYRIN REPEAT-CONTAINING PROTEIN-RELATED"/>
    <property type="match status" value="1"/>
</dbReference>
<dbReference type="InterPro" id="IPR002110">
    <property type="entry name" value="Ankyrin_rpt"/>
</dbReference>
<dbReference type="SMART" id="SM00248">
    <property type="entry name" value="ANK"/>
    <property type="match status" value="5"/>
</dbReference>
<gene>
    <name evidence="4" type="ORF">CQ405_02590</name>
</gene>
<keyword evidence="2 3" id="KW-0040">ANK repeat</keyword>
<evidence type="ECO:0000256" key="3">
    <source>
        <dbReference type="PROSITE-ProRule" id="PRU00023"/>
    </source>
</evidence>
<reference evidence="5" key="1">
    <citation type="submission" date="2017-10" db="EMBL/GenBank/DDBJ databases">
        <title>Campylobacter species from seals.</title>
        <authorList>
            <person name="Gilbert M.J."/>
            <person name="Zomer A.L."/>
            <person name="Timmerman A.J."/>
            <person name="Duim B."/>
            <person name="Wagenaar J.A."/>
        </authorList>
    </citation>
    <scope>NUCLEOTIDE SEQUENCE [LARGE SCALE GENOMIC DNA]</scope>
    <source>
        <strain evidence="5">17S00004-5</strain>
    </source>
</reference>
<keyword evidence="1" id="KW-0677">Repeat</keyword>
<dbReference type="InterPro" id="IPR036770">
    <property type="entry name" value="Ankyrin_rpt-contain_sf"/>
</dbReference>
<feature type="repeat" description="ANK" evidence="3">
    <location>
        <begin position="276"/>
        <end position="308"/>
    </location>
</feature>
<feature type="repeat" description="ANK" evidence="3">
    <location>
        <begin position="334"/>
        <end position="366"/>
    </location>
</feature>
<keyword evidence="5" id="KW-1185">Reference proteome</keyword>
<dbReference type="OrthoDB" id="5357903at2"/>
<dbReference type="SUPFAM" id="SSF48403">
    <property type="entry name" value="Ankyrin repeat"/>
    <property type="match status" value="1"/>
</dbReference>
<dbReference type="PROSITE" id="PS50297">
    <property type="entry name" value="ANK_REP_REGION"/>
    <property type="match status" value="2"/>
</dbReference>
<evidence type="ECO:0000313" key="5">
    <source>
        <dbReference type="Proteomes" id="UP000240535"/>
    </source>
</evidence>
<dbReference type="PROSITE" id="PS50088">
    <property type="entry name" value="ANK_REPEAT"/>
    <property type="match status" value="2"/>
</dbReference>